<sequence>MSVPSTWLALEERKLAFQPITNITKLSGRCWEIVEKKFDGNKNLKASTFKCLPGLVEETAGLEVLKDTDDVSKMKHFCKDKKISDKTTLNFEISDDVMKVSFGQKTLIGSKARLKVNKEEHLMSPTDFKMFFEDSGRINGESKSSDRKKLKENQYRKAEEKKGGMTKRKLTLEVKKFATKLQKEQIYEPSLFGGRGSTVIKACGYGDIMKRFSESLPITDAPPYTNRRKLPTMPEVTSEQEVILLTPERINLAREQKEMLE</sequence>
<keyword evidence="3" id="KW-1185">Reference proteome</keyword>
<gene>
    <name evidence="2" type="ORF">MGAL_10B052462</name>
</gene>
<evidence type="ECO:0000256" key="1">
    <source>
        <dbReference type="SAM" id="MobiDB-lite"/>
    </source>
</evidence>
<reference evidence="2" key="1">
    <citation type="submission" date="2018-11" db="EMBL/GenBank/DDBJ databases">
        <authorList>
            <person name="Alioto T."/>
            <person name="Alioto T."/>
        </authorList>
    </citation>
    <scope>NUCLEOTIDE SEQUENCE</scope>
</reference>
<organism evidence="2 3">
    <name type="scientific">Mytilus galloprovincialis</name>
    <name type="common">Mediterranean mussel</name>
    <dbReference type="NCBI Taxonomy" id="29158"/>
    <lineage>
        <taxon>Eukaryota</taxon>
        <taxon>Metazoa</taxon>
        <taxon>Spiralia</taxon>
        <taxon>Lophotrochozoa</taxon>
        <taxon>Mollusca</taxon>
        <taxon>Bivalvia</taxon>
        <taxon>Autobranchia</taxon>
        <taxon>Pteriomorphia</taxon>
        <taxon>Mytilida</taxon>
        <taxon>Mytiloidea</taxon>
        <taxon>Mytilidae</taxon>
        <taxon>Mytilinae</taxon>
        <taxon>Mytilus</taxon>
    </lineage>
</organism>
<dbReference type="EMBL" id="UYJE01007164">
    <property type="protein sequence ID" value="VDI52319.1"/>
    <property type="molecule type" value="Genomic_DNA"/>
</dbReference>
<protein>
    <submittedName>
        <fullName evidence="2">Uncharacterized protein</fullName>
    </submittedName>
</protein>
<accession>A0A8B6FNE6</accession>
<proteinExistence type="predicted"/>
<name>A0A8B6FNE6_MYTGA</name>
<comment type="caution">
    <text evidence="2">The sequence shown here is derived from an EMBL/GenBank/DDBJ whole genome shotgun (WGS) entry which is preliminary data.</text>
</comment>
<feature type="compositionally biased region" description="Basic and acidic residues" evidence="1">
    <location>
        <begin position="143"/>
        <end position="163"/>
    </location>
</feature>
<dbReference type="AlphaFoldDB" id="A0A8B6FNE6"/>
<evidence type="ECO:0000313" key="3">
    <source>
        <dbReference type="Proteomes" id="UP000596742"/>
    </source>
</evidence>
<feature type="region of interest" description="Disordered" evidence="1">
    <location>
        <begin position="139"/>
        <end position="164"/>
    </location>
</feature>
<dbReference type="Proteomes" id="UP000596742">
    <property type="component" value="Unassembled WGS sequence"/>
</dbReference>
<evidence type="ECO:0000313" key="2">
    <source>
        <dbReference type="EMBL" id="VDI52319.1"/>
    </source>
</evidence>